<dbReference type="eggNOG" id="COG2020">
    <property type="taxonomic scope" value="Bacteria"/>
</dbReference>
<organism evidence="2 3">
    <name type="scientific">Acidaminococcus fermentans (strain ATCC 25085 / DSM 20731 / CCUG 9996 / CIP 106432 / VR4)</name>
    <dbReference type="NCBI Taxonomy" id="591001"/>
    <lineage>
        <taxon>Bacteria</taxon>
        <taxon>Bacillati</taxon>
        <taxon>Bacillota</taxon>
        <taxon>Negativicutes</taxon>
        <taxon>Acidaminococcales</taxon>
        <taxon>Acidaminococcaceae</taxon>
        <taxon>Acidaminococcus</taxon>
    </lineage>
</organism>
<evidence type="ECO:0000313" key="2">
    <source>
        <dbReference type="EMBL" id="ADB47423.1"/>
    </source>
</evidence>
<protein>
    <submittedName>
        <fullName evidence="2">Uncharacterized protein</fullName>
    </submittedName>
</protein>
<keyword evidence="1" id="KW-0175">Coiled coil</keyword>
<dbReference type="Proteomes" id="UP000001902">
    <property type="component" value="Chromosome"/>
</dbReference>
<dbReference type="KEGG" id="afn:Acfer_1053"/>
<evidence type="ECO:0000313" key="3">
    <source>
        <dbReference type="Proteomes" id="UP000001902"/>
    </source>
</evidence>
<keyword evidence="3" id="KW-1185">Reference proteome</keyword>
<dbReference type="EMBL" id="CP001859">
    <property type="protein sequence ID" value="ADB47423.1"/>
    <property type="molecule type" value="Genomic_DNA"/>
</dbReference>
<gene>
    <name evidence="2" type="ordered locus">Acfer_1053</name>
</gene>
<feature type="coiled-coil region" evidence="1">
    <location>
        <begin position="588"/>
        <end position="622"/>
    </location>
</feature>
<accession>D2RK21</accession>
<sequence length="622" mass="67341">MVGRPCHGPFFLLSQNLHIAYVIISVNAGRSGNGFVPEHSSTYMLICGGLHMEKKIYHQNSGLAEKLRKNANEQEKVDTGKIGGSLYGSMDSAAHNEQMLRFNARQGQGFAAEQANDLIDSMGGKNAQIVGNDNAKNGADRLVDGMLIQSKYCQTAQASVNAAFNPQTKYYRYIDRNGTPMQLEVPSDQYNEAVQLMRRKIAEGKVPGVKDPDAATKLVRKGNVTYQQACNIAKAGTIDSLVFDATHGAVIAKSAFGISAVITFARSMWSGQSVEQSIDNAMYVGLQCGGAAFISSVISAQLTRTSLNAAIQQPVIGAIKALPPAIRKSLVSAMKNGALFYGRGTAGNLAKLWSSNIITSAVFTIVLSASDISHFFSGKISGKQLFKNVTTLGISMGGAYAGAAAGGALGGPAGAIIGGIAGGMLAGKGADSVLGHFIEDDAVAMVRILNDRFVVLAQEYLLDEEEVNLVLEDLNVQLVQDKLLQMFASKDRKQFADELLREIIDKIVRLRTRILIPENSDFMEGLGRILELGKNPVALQNHLKGIQVDTVAMGKQLLGRDISKHAADKAWYATKQMNLVGLQQEMFLSRMKRDEERHTEKVRRQEKELTELKNALDELVEE</sequence>
<name>D2RK21_ACIFV</name>
<reference evidence="2 3" key="1">
    <citation type="journal article" date="2010" name="Stand. Genomic Sci.">
        <title>Complete genome sequence of Acidaminococcus fermentans type strain (VR4).</title>
        <authorList>
            <person name="Chang Y.J."/>
            <person name="Pukall R."/>
            <person name="Saunders E."/>
            <person name="Lapidus A."/>
            <person name="Copeland A."/>
            <person name="Nolan M."/>
            <person name="Glavina Del Rio T."/>
            <person name="Lucas S."/>
            <person name="Chen F."/>
            <person name="Tice H."/>
            <person name="Cheng J.F."/>
            <person name="Han C."/>
            <person name="Detter J.C."/>
            <person name="Bruce D."/>
            <person name="Goodwin L."/>
            <person name="Pitluck S."/>
            <person name="Mikhailova N."/>
            <person name="Liolios K."/>
            <person name="Pati A."/>
            <person name="Ivanova N."/>
            <person name="Mavromatis K."/>
            <person name="Chen A."/>
            <person name="Palaniappan K."/>
            <person name="Land M."/>
            <person name="Hauser L."/>
            <person name="Jeffries C.D."/>
            <person name="Brettin T."/>
            <person name="Rohde M."/>
            <person name="Goker M."/>
            <person name="Bristow J."/>
            <person name="Eisen J.A."/>
            <person name="Markowitz V."/>
            <person name="Hugenholtz P."/>
            <person name="Kyrpides N.C."/>
            <person name="Klenk H.P."/>
        </authorList>
    </citation>
    <scope>NUCLEOTIDE SEQUENCE [LARGE SCALE GENOMIC DNA]</scope>
    <source>
        <strain evidence="3">ATCC 25085 / DSM 20731 / CCUG 9996 / CIP 106432 / VR4</strain>
    </source>
</reference>
<dbReference type="AlphaFoldDB" id="D2RK21"/>
<dbReference type="STRING" id="591001.Acfer_1053"/>
<dbReference type="HOGENOM" id="CLU_025548_2_0_9"/>
<proteinExistence type="predicted"/>
<evidence type="ECO:0000256" key="1">
    <source>
        <dbReference type="SAM" id="Coils"/>
    </source>
</evidence>